<gene>
    <name evidence="1" type="ORF">AMTR_s00198p00033320</name>
</gene>
<name>U5DF61_AMBTC</name>
<organism evidence="1 2">
    <name type="scientific">Amborella trichopoda</name>
    <dbReference type="NCBI Taxonomy" id="13333"/>
    <lineage>
        <taxon>Eukaryota</taxon>
        <taxon>Viridiplantae</taxon>
        <taxon>Streptophyta</taxon>
        <taxon>Embryophyta</taxon>
        <taxon>Tracheophyta</taxon>
        <taxon>Spermatophyta</taxon>
        <taxon>Magnoliopsida</taxon>
        <taxon>Amborellales</taxon>
        <taxon>Amborellaceae</taxon>
        <taxon>Amborella</taxon>
    </lineage>
</organism>
<sequence length="120" mass="14219">MIFDELEAKSDIEQCLRSLKFDAQKMVRFLKQSVMEGNDLFLALKMLELLWPRNYSWYSKTEAFHRNKPNLWYSSEKYMGKNRAVEVRPIHCLLNIFQLLGTEIGSHIKVEKEVAMFPDT</sequence>
<dbReference type="HOGENOM" id="CLU_2052818_0_0_1"/>
<reference evidence="2" key="1">
    <citation type="journal article" date="2013" name="Science">
        <title>The Amborella genome and the evolution of flowering plants.</title>
        <authorList>
            <consortium name="Amborella Genome Project"/>
        </authorList>
    </citation>
    <scope>NUCLEOTIDE SEQUENCE [LARGE SCALE GENOMIC DNA]</scope>
</reference>
<accession>U5DF61</accession>
<dbReference type="Gramene" id="ERN20082">
    <property type="protein sequence ID" value="ERN20082"/>
    <property type="gene ID" value="AMTR_s00198p00033320"/>
</dbReference>
<protein>
    <submittedName>
        <fullName evidence="1">Uncharacterized protein</fullName>
    </submittedName>
</protein>
<keyword evidence="2" id="KW-1185">Reference proteome</keyword>
<evidence type="ECO:0000313" key="2">
    <source>
        <dbReference type="Proteomes" id="UP000017836"/>
    </source>
</evidence>
<evidence type="ECO:0000313" key="1">
    <source>
        <dbReference type="EMBL" id="ERN20082.1"/>
    </source>
</evidence>
<dbReference type="EMBL" id="KI392061">
    <property type="protein sequence ID" value="ERN20082.1"/>
    <property type="molecule type" value="Genomic_DNA"/>
</dbReference>
<dbReference type="Proteomes" id="UP000017836">
    <property type="component" value="Unassembled WGS sequence"/>
</dbReference>
<proteinExistence type="predicted"/>
<dbReference type="AlphaFoldDB" id="U5DF61"/>